<evidence type="ECO:0000313" key="1">
    <source>
        <dbReference type="EMBL" id="JAH19031.1"/>
    </source>
</evidence>
<proteinExistence type="predicted"/>
<accession>A0A0E9QQ08</accession>
<organism evidence="1">
    <name type="scientific">Anguilla anguilla</name>
    <name type="common">European freshwater eel</name>
    <name type="synonym">Muraena anguilla</name>
    <dbReference type="NCBI Taxonomy" id="7936"/>
    <lineage>
        <taxon>Eukaryota</taxon>
        <taxon>Metazoa</taxon>
        <taxon>Chordata</taxon>
        <taxon>Craniata</taxon>
        <taxon>Vertebrata</taxon>
        <taxon>Euteleostomi</taxon>
        <taxon>Actinopterygii</taxon>
        <taxon>Neopterygii</taxon>
        <taxon>Teleostei</taxon>
        <taxon>Anguilliformes</taxon>
        <taxon>Anguillidae</taxon>
        <taxon>Anguilla</taxon>
    </lineage>
</organism>
<protein>
    <submittedName>
        <fullName evidence="1">Uncharacterized protein</fullName>
    </submittedName>
</protein>
<reference evidence="1" key="1">
    <citation type="submission" date="2014-11" db="EMBL/GenBank/DDBJ databases">
        <authorList>
            <person name="Amaro Gonzalez C."/>
        </authorList>
    </citation>
    <scope>NUCLEOTIDE SEQUENCE</scope>
</reference>
<sequence>MLNELIMILNQIIKNEALSLQFESCLLSTGGFSLQGLLYLLHPFGYKQCDLQRRT</sequence>
<name>A0A0E9QQ08_ANGAN</name>
<dbReference type="EMBL" id="GBXM01089546">
    <property type="protein sequence ID" value="JAH19031.1"/>
    <property type="molecule type" value="Transcribed_RNA"/>
</dbReference>
<reference evidence="1" key="2">
    <citation type="journal article" date="2015" name="Fish Shellfish Immunol.">
        <title>Early steps in the European eel (Anguilla anguilla)-Vibrio vulnificus interaction in the gills: Role of the RtxA13 toxin.</title>
        <authorList>
            <person name="Callol A."/>
            <person name="Pajuelo D."/>
            <person name="Ebbesson L."/>
            <person name="Teles M."/>
            <person name="MacKenzie S."/>
            <person name="Amaro C."/>
        </authorList>
    </citation>
    <scope>NUCLEOTIDE SEQUENCE</scope>
</reference>
<dbReference type="AlphaFoldDB" id="A0A0E9QQ08"/>